<proteinExistence type="predicted"/>
<comment type="caution">
    <text evidence="1">The sequence shown here is derived from an EMBL/GenBank/DDBJ whole genome shotgun (WGS) entry which is preliminary data.</text>
</comment>
<dbReference type="Proteomes" id="UP001241377">
    <property type="component" value="Unassembled WGS sequence"/>
</dbReference>
<sequence>MRQSDESTLANKLQPDFTKSTLEQNKQHVEGAVDTAASYLPGQHKTSDHLSDHKCNAPLTHDTGRKGPIDSLVDAVKPKSFETLGDKTHRHVDNGLSVAQPEHEKGVAQKVMDTVNPQKYGTATEHSGVSHHATTGKQPGVLASVTDAVKNTVNGITGQDATGHRHHTAP</sequence>
<organism evidence="1 2">
    <name type="scientific">Naganishia cerealis</name>
    <dbReference type="NCBI Taxonomy" id="610337"/>
    <lineage>
        <taxon>Eukaryota</taxon>
        <taxon>Fungi</taxon>
        <taxon>Dikarya</taxon>
        <taxon>Basidiomycota</taxon>
        <taxon>Agaricomycotina</taxon>
        <taxon>Tremellomycetes</taxon>
        <taxon>Filobasidiales</taxon>
        <taxon>Filobasidiaceae</taxon>
        <taxon>Naganishia</taxon>
    </lineage>
</organism>
<accession>A0ACC2VXN3</accession>
<evidence type="ECO:0000313" key="1">
    <source>
        <dbReference type="EMBL" id="KAJ9103361.1"/>
    </source>
</evidence>
<dbReference type="EMBL" id="JASBWR010000047">
    <property type="protein sequence ID" value="KAJ9103361.1"/>
    <property type="molecule type" value="Genomic_DNA"/>
</dbReference>
<name>A0ACC2VXN3_9TREE</name>
<protein>
    <submittedName>
        <fullName evidence="1">Uncharacterized protein</fullName>
    </submittedName>
</protein>
<keyword evidence="2" id="KW-1185">Reference proteome</keyword>
<reference evidence="1" key="1">
    <citation type="submission" date="2023-04" db="EMBL/GenBank/DDBJ databases">
        <title>Draft Genome sequencing of Naganishia species isolated from polar environments using Oxford Nanopore Technology.</title>
        <authorList>
            <person name="Leo P."/>
            <person name="Venkateswaran K."/>
        </authorList>
    </citation>
    <scope>NUCLEOTIDE SEQUENCE</scope>
    <source>
        <strain evidence="1">MNA-CCFEE 5261</strain>
    </source>
</reference>
<evidence type="ECO:0000313" key="2">
    <source>
        <dbReference type="Proteomes" id="UP001241377"/>
    </source>
</evidence>
<gene>
    <name evidence="1" type="ORF">QFC19_004460</name>
</gene>